<evidence type="ECO:0000313" key="2">
    <source>
        <dbReference type="EMBL" id="TNN08834.1"/>
    </source>
</evidence>
<sequence length="116" mass="13441">MTENYRYSIRSALIRLLDYSLISQMLGSNTDGRRSTKHSRCDPTLKKAPSAYHTSRNSKNEDLHLKYRKAVGSWSRNIPHYVGGRRRRSEIFRIGTVSSSIRKCVRIFGRLNCTSF</sequence>
<proteinExistence type="predicted"/>
<comment type="caution">
    <text evidence="2">The sequence shown here is derived from an EMBL/GenBank/DDBJ whole genome shotgun (WGS) entry which is preliminary data.</text>
</comment>
<organism evidence="2 3">
    <name type="scientific">Schistosoma japonicum</name>
    <name type="common">Blood fluke</name>
    <dbReference type="NCBI Taxonomy" id="6182"/>
    <lineage>
        <taxon>Eukaryota</taxon>
        <taxon>Metazoa</taxon>
        <taxon>Spiralia</taxon>
        <taxon>Lophotrochozoa</taxon>
        <taxon>Platyhelminthes</taxon>
        <taxon>Trematoda</taxon>
        <taxon>Digenea</taxon>
        <taxon>Strigeidida</taxon>
        <taxon>Schistosomatoidea</taxon>
        <taxon>Schistosomatidae</taxon>
        <taxon>Schistosoma</taxon>
    </lineage>
</organism>
<accession>A0A4Z2CXF9</accession>
<reference evidence="2 3" key="1">
    <citation type="submission" date="2019-03" db="EMBL/GenBank/DDBJ databases">
        <title>An improved genome assembly of the fluke Schistosoma japonicum.</title>
        <authorList>
            <person name="Hu W."/>
            <person name="Luo F."/>
            <person name="Yin M."/>
            <person name="Mo X."/>
            <person name="Sun C."/>
            <person name="Wu Q."/>
            <person name="Zhu B."/>
            <person name="Xiang M."/>
            <person name="Wang J."/>
            <person name="Wang Y."/>
            <person name="Zhang T."/>
            <person name="Xu B."/>
            <person name="Zheng H."/>
            <person name="Feng Z."/>
        </authorList>
    </citation>
    <scope>NUCLEOTIDE SEQUENCE [LARGE SCALE GENOMIC DNA]</scope>
    <source>
        <strain evidence="2">HuSjv2</strain>
        <tissue evidence="2">Worms</tissue>
    </source>
</reference>
<dbReference type="AlphaFoldDB" id="A0A4Z2CXF9"/>
<feature type="compositionally biased region" description="Basic and acidic residues" evidence="1">
    <location>
        <begin position="31"/>
        <end position="45"/>
    </location>
</feature>
<evidence type="ECO:0000313" key="3">
    <source>
        <dbReference type="Proteomes" id="UP000311919"/>
    </source>
</evidence>
<keyword evidence="3" id="KW-1185">Reference proteome</keyword>
<gene>
    <name evidence="2" type="ORF">EWB00_006805</name>
</gene>
<evidence type="ECO:0000256" key="1">
    <source>
        <dbReference type="SAM" id="MobiDB-lite"/>
    </source>
</evidence>
<feature type="region of interest" description="Disordered" evidence="1">
    <location>
        <begin position="29"/>
        <end position="55"/>
    </location>
</feature>
<dbReference type="Proteomes" id="UP000311919">
    <property type="component" value="Unassembled WGS sequence"/>
</dbReference>
<protein>
    <submittedName>
        <fullName evidence="2">Uncharacterized protein</fullName>
    </submittedName>
</protein>
<name>A0A4Z2CXF9_SCHJA</name>
<dbReference type="EMBL" id="SKCS01000403">
    <property type="protein sequence ID" value="TNN08834.1"/>
    <property type="molecule type" value="Genomic_DNA"/>
</dbReference>